<keyword evidence="2" id="KW-0560">Oxidoreductase</keyword>
<dbReference type="SUPFAM" id="SSF52518">
    <property type="entry name" value="Thiamin diphosphate-binding fold (THDP-binding)"/>
    <property type="match status" value="1"/>
</dbReference>
<comment type="caution">
    <text evidence="7">The sequence shown here is derived from an EMBL/GenBank/DDBJ whole genome shotgun (WGS) entry which is preliminary data.</text>
</comment>
<protein>
    <submittedName>
        <fullName evidence="7">Pyruvate dehydrogenase E1 component alpha subunit</fullName>
    </submittedName>
</protein>
<dbReference type="PANTHER" id="PTHR11516:SF60">
    <property type="entry name" value="PYRUVATE DEHYDROGENASE E1 COMPONENT SUBUNIT ALPHA"/>
    <property type="match status" value="1"/>
</dbReference>
<dbReference type="RefSeq" id="WP_245701913.1">
    <property type="nucleotide sequence ID" value="NZ_FNBW01000002.1"/>
</dbReference>
<dbReference type="EMBL" id="FNBW01000002">
    <property type="protein sequence ID" value="SDF29582.1"/>
    <property type="molecule type" value="Genomic_DNA"/>
</dbReference>
<dbReference type="AlphaFoldDB" id="A0A8G2EXR0"/>
<gene>
    <name evidence="7" type="ORF">SAMN05660686_00937</name>
</gene>
<sequence>MTADPRAPQAARNLDLDRLLAHHKLMWRIRAFEEAALRANTDKLVLGAIHPSIGQEGVAVGVCSNLRTDDILASTHRGHGHTLAKGADPTAMMRELLGREGGTSNGKGGSMHIADFSVGMLGANGVVAANIHITAGAAHAIKLRGEDRVACSIFGDGAINRGPFLEGLNWAKVFELPALFVCEDNGYASTTRTADMTAGKGPAARAEAIGLPAMEVDGNDVVALDEAVRDAVAAIRAGGGPRFINAKTYRLTGHTAADPDGYRARDDVAAAWKRCPITRLAQTLADAGVRGDQLASHERDAIEEMDAVYDDAKAAPWPPLSRAFADVQDVGDPRNGAY</sequence>
<evidence type="ECO:0000256" key="4">
    <source>
        <dbReference type="ARBA" id="ARBA00025211"/>
    </source>
</evidence>
<keyword evidence="8" id="KW-1185">Reference proteome</keyword>
<keyword evidence="7" id="KW-0670">Pyruvate</keyword>
<accession>A0A8G2EXR0</accession>
<evidence type="ECO:0000313" key="8">
    <source>
        <dbReference type="Proteomes" id="UP000198615"/>
    </source>
</evidence>
<organism evidence="7 8">
    <name type="scientific">Thalassobaculum litoreum DSM 18839</name>
    <dbReference type="NCBI Taxonomy" id="1123362"/>
    <lineage>
        <taxon>Bacteria</taxon>
        <taxon>Pseudomonadati</taxon>
        <taxon>Pseudomonadota</taxon>
        <taxon>Alphaproteobacteria</taxon>
        <taxon>Rhodospirillales</taxon>
        <taxon>Thalassobaculaceae</taxon>
        <taxon>Thalassobaculum</taxon>
    </lineage>
</organism>
<evidence type="ECO:0000256" key="3">
    <source>
        <dbReference type="ARBA" id="ARBA00023052"/>
    </source>
</evidence>
<dbReference type="GO" id="GO:0004739">
    <property type="term" value="F:pyruvate dehydrogenase (acetyl-transferring) activity"/>
    <property type="evidence" value="ECO:0007669"/>
    <property type="project" value="UniProtKB-EC"/>
</dbReference>
<name>A0A8G2EXR0_9PROT</name>
<evidence type="ECO:0000256" key="1">
    <source>
        <dbReference type="ARBA" id="ARBA00001964"/>
    </source>
</evidence>
<comment type="cofactor">
    <cofactor evidence="1">
        <name>thiamine diphosphate</name>
        <dbReference type="ChEBI" id="CHEBI:58937"/>
    </cofactor>
</comment>
<dbReference type="PANTHER" id="PTHR11516">
    <property type="entry name" value="PYRUVATE DEHYDROGENASE E1 COMPONENT, ALPHA SUBUNIT BACTERIAL AND ORGANELLAR"/>
    <property type="match status" value="1"/>
</dbReference>
<comment type="catalytic activity">
    <reaction evidence="5">
        <text>N(6)-[(R)-lipoyl]-L-lysyl-[protein] + pyruvate + H(+) = N(6)-[(R)-S(8)-acetyldihydrolipoyl]-L-lysyl-[protein] + CO2</text>
        <dbReference type="Rhea" id="RHEA:19189"/>
        <dbReference type="Rhea" id="RHEA-COMP:10474"/>
        <dbReference type="Rhea" id="RHEA-COMP:10478"/>
        <dbReference type="ChEBI" id="CHEBI:15361"/>
        <dbReference type="ChEBI" id="CHEBI:15378"/>
        <dbReference type="ChEBI" id="CHEBI:16526"/>
        <dbReference type="ChEBI" id="CHEBI:83099"/>
        <dbReference type="ChEBI" id="CHEBI:83111"/>
        <dbReference type="EC" id="1.2.4.1"/>
    </reaction>
</comment>
<dbReference type="InterPro" id="IPR050642">
    <property type="entry name" value="PDH_E1_Alpha_Subunit"/>
</dbReference>
<reference evidence="7 8" key="1">
    <citation type="submission" date="2016-10" db="EMBL/GenBank/DDBJ databases">
        <authorList>
            <person name="Varghese N."/>
            <person name="Submissions S."/>
        </authorList>
    </citation>
    <scope>NUCLEOTIDE SEQUENCE [LARGE SCALE GENOMIC DNA]</scope>
    <source>
        <strain evidence="7 8">DSM 18839</strain>
    </source>
</reference>
<dbReference type="CDD" id="cd02000">
    <property type="entry name" value="TPP_E1_PDC_ADC_BCADC"/>
    <property type="match status" value="1"/>
</dbReference>
<evidence type="ECO:0000259" key="6">
    <source>
        <dbReference type="Pfam" id="PF00676"/>
    </source>
</evidence>
<proteinExistence type="predicted"/>
<evidence type="ECO:0000313" key="7">
    <source>
        <dbReference type="EMBL" id="SDF29582.1"/>
    </source>
</evidence>
<keyword evidence="3" id="KW-0786">Thiamine pyrophosphate</keyword>
<dbReference type="InterPro" id="IPR029061">
    <property type="entry name" value="THDP-binding"/>
</dbReference>
<dbReference type="GO" id="GO:0006086">
    <property type="term" value="P:pyruvate decarboxylation to acetyl-CoA"/>
    <property type="evidence" value="ECO:0007669"/>
    <property type="project" value="TreeGrafter"/>
</dbReference>
<comment type="function">
    <text evidence="4">The pyruvate dehydrogenase complex catalyzes the overall conversion of pyruvate to acetyl-CoA and CO(2). It contains multiple copies of three enzymatic components: pyruvate dehydrogenase (E1), dihydrolipoamide acetyltransferase (E2) and lipoamide dehydrogenase (E3).</text>
</comment>
<dbReference type="Proteomes" id="UP000198615">
    <property type="component" value="Unassembled WGS sequence"/>
</dbReference>
<feature type="domain" description="Dehydrogenase E1 component" evidence="6">
    <location>
        <begin position="26"/>
        <end position="318"/>
    </location>
</feature>
<evidence type="ECO:0000256" key="5">
    <source>
        <dbReference type="ARBA" id="ARBA00051231"/>
    </source>
</evidence>
<dbReference type="InterPro" id="IPR001017">
    <property type="entry name" value="DH_E1"/>
</dbReference>
<evidence type="ECO:0000256" key="2">
    <source>
        <dbReference type="ARBA" id="ARBA00023002"/>
    </source>
</evidence>
<dbReference type="Gene3D" id="3.40.50.970">
    <property type="match status" value="1"/>
</dbReference>
<dbReference type="Pfam" id="PF00676">
    <property type="entry name" value="E1_dh"/>
    <property type="match status" value="1"/>
</dbReference>